<dbReference type="PROSITE" id="PS50850">
    <property type="entry name" value="MFS"/>
    <property type="match status" value="1"/>
</dbReference>
<dbReference type="InterPro" id="IPR005828">
    <property type="entry name" value="MFS_sugar_transport-like"/>
</dbReference>
<protein>
    <submittedName>
        <fullName evidence="9">Sugar transport proteins signature 2</fullName>
    </submittedName>
</protein>
<dbReference type="PANTHER" id="PTHR48022:SF2">
    <property type="entry name" value="PLASTIDIC GLUCOSE TRANSPORTER 4"/>
    <property type="match status" value="1"/>
</dbReference>
<keyword evidence="9" id="KW-0762">Sugar transport</keyword>
<dbReference type="GO" id="GO:0005886">
    <property type="term" value="C:plasma membrane"/>
    <property type="evidence" value="ECO:0007669"/>
    <property type="project" value="UniProtKB-SubCell"/>
</dbReference>
<evidence type="ECO:0000256" key="6">
    <source>
        <dbReference type="ARBA" id="ARBA00023136"/>
    </source>
</evidence>
<dbReference type="InterPro" id="IPR020846">
    <property type="entry name" value="MFS_dom"/>
</dbReference>
<evidence type="ECO:0000256" key="7">
    <source>
        <dbReference type="SAM" id="Phobius"/>
    </source>
</evidence>
<evidence type="ECO:0000256" key="2">
    <source>
        <dbReference type="ARBA" id="ARBA00010992"/>
    </source>
</evidence>
<evidence type="ECO:0000256" key="4">
    <source>
        <dbReference type="ARBA" id="ARBA00022692"/>
    </source>
</evidence>
<keyword evidence="4 7" id="KW-0812">Transmembrane</keyword>
<proteinExistence type="inferred from homology"/>
<comment type="subcellular location">
    <subcellularLocation>
        <location evidence="1">Cell membrane</location>
        <topology evidence="1">Multi-pass membrane protein</topology>
    </subcellularLocation>
</comment>
<dbReference type="AlphaFoldDB" id="A0A498R724"/>
<feature type="transmembrane region" description="Helical" evidence="7">
    <location>
        <begin position="88"/>
        <end position="107"/>
    </location>
</feature>
<dbReference type="InterPro" id="IPR005829">
    <property type="entry name" value="Sugar_transporter_CS"/>
</dbReference>
<feature type="transmembrane region" description="Helical" evidence="7">
    <location>
        <begin position="149"/>
        <end position="171"/>
    </location>
</feature>
<dbReference type="EMBL" id="UPPP01000051">
    <property type="protein sequence ID" value="VBB04928.1"/>
    <property type="molecule type" value="Genomic_DNA"/>
</dbReference>
<dbReference type="InterPro" id="IPR036259">
    <property type="entry name" value="MFS_trans_sf"/>
</dbReference>
<keyword evidence="5 7" id="KW-1133">Transmembrane helix</keyword>
<dbReference type="PANTHER" id="PTHR48022">
    <property type="entry name" value="PLASTIDIC GLUCOSE TRANSPORTER 4"/>
    <property type="match status" value="1"/>
</dbReference>
<dbReference type="PROSITE" id="PS00217">
    <property type="entry name" value="SUGAR_TRANSPORT_2"/>
    <property type="match status" value="1"/>
</dbReference>
<evidence type="ECO:0000256" key="3">
    <source>
        <dbReference type="ARBA" id="ARBA00022448"/>
    </source>
</evidence>
<dbReference type="InterPro" id="IPR050360">
    <property type="entry name" value="MFS_Sugar_Transporters"/>
</dbReference>
<reference evidence="9 10" key="1">
    <citation type="submission" date="2018-06" db="EMBL/GenBank/DDBJ databases">
        <authorList>
            <person name="Strepis N."/>
        </authorList>
    </citation>
    <scope>NUCLEOTIDE SEQUENCE [LARGE SCALE GENOMIC DNA]</scope>
    <source>
        <strain evidence="9">LUCI</strain>
    </source>
</reference>
<feature type="transmembrane region" description="Helical" evidence="7">
    <location>
        <begin position="177"/>
        <end position="199"/>
    </location>
</feature>
<gene>
    <name evidence="9" type="ORF">LUCI_0134</name>
</gene>
<evidence type="ECO:0000256" key="1">
    <source>
        <dbReference type="ARBA" id="ARBA00004651"/>
    </source>
</evidence>
<feature type="transmembrane region" description="Helical" evidence="7">
    <location>
        <begin position="320"/>
        <end position="339"/>
    </location>
</feature>
<dbReference type="OrthoDB" id="9783823at2"/>
<dbReference type="Proteomes" id="UP000277811">
    <property type="component" value="Unassembled WGS sequence"/>
</dbReference>
<dbReference type="GO" id="GO:0005351">
    <property type="term" value="F:carbohydrate:proton symporter activity"/>
    <property type="evidence" value="ECO:0007669"/>
    <property type="project" value="TreeGrafter"/>
</dbReference>
<comment type="similarity">
    <text evidence="2">Belongs to the major facilitator superfamily. Sugar transporter (TC 2.A.1.1) family.</text>
</comment>
<keyword evidence="6 7" id="KW-0472">Membrane</keyword>
<evidence type="ECO:0000256" key="5">
    <source>
        <dbReference type="ARBA" id="ARBA00022989"/>
    </source>
</evidence>
<dbReference type="RefSeq" id="WP_122625939.1">
    <property type="nucleotide sequence ID" value="NZ_UPPP01000051.1"/>
</dbReference>
<feature type="transmembrane region" description="Helical" evidence="7">
    <location>
        <begin position="411"/>
        <end position="428"/>
    </location>
</feature>
<dbReference type="Gene3D" id="1.20.1250.20">
    <property type="entry name" value="MFS general substrate transporter like domains"/>
    <property type="match status" value="1"/>
</dbReference>
<feature type="transmembrane region" description="Helical" evidence="7">
    <location>
        <begin position="345"/>
        <end position="368"/>
    </location>
</feature>
<feature type="transmembrane region" description="Helical" evidence="7">
    <location>
        <begin position="113"/>
        <end position="137"/>
    </location>
</feature>
<feature type="transmembrane region" description="Helical" evidence="7">
    <location>
        <begin position="293"/>
        <end position="313"/>
    </location>
</feature>
<dbReference type="CDD" id="cd17316">
    <property type="entry name" value="MFS_SV2_like"/>
    <property type="match status" value="1"/>
</dbReference>
<sequence>MESGMTKRDELDGKMTSMRKLAVVLIALGEFVDGYDLLIIASALIMLKPAFNLTASMTGLLGSIAFIGATVGLVIFGDLTDRLGRRWVYTFNLGFFVIFSLLSAFITNVTELFVLRFLIGVAIGADISASMALLAEISPSSKRGALSGALPQIFWTIGAMASQIVAIFLYMKFGNEAWRWMFGVSVLPAFLLLIGRSFLPESPRWLILKGRTEEAIQAFDRLGLPGEALVQSYSNIKEEKKASYLDLFRPPYTRQAILAFVIVGFSPLFAGASSVVGPYVFRYVGALSPIASLLSGTMIWIGGLIGAIIAFFTVDKIGRIPSTIIACLGSFLCSVMLAYSINIPLIFVTTFIVLAVFTWFGASSFWLFPTELLPTHLRGRAQGFGNGIARLVVAATAVLVTYGTAHFGFKTTIIALGSTAIPICLYALTCTQFEAKNKDLEEVSLDTNSYVNEKKISRN</sequence>
<feature type="transmembrane region" description="Helical" evidence="7">
    <location>
        <begin position="53"/>
        <end position="76"/>
    </location>
</feature>
<evidence type="ECO:0000313" key="9">
    <source>
        <dbReference type="EMBL" id="VBB04928.1"/>
    </source>
</evidence>
<evidence type="ECO:0000259" key="8">
    <source>
        <dbReference type="PROSITE" id="PS50850"/>
    </source>
</evidence>
<name>A0A498R724_9FIRM</name>
<feature type="domain" description="Major facilitator superfamily (MFS) profile" evidence="8">
    <location>
        <begin position="22"/>
        <end position="435"/>
    </location>
</feature>
<dbReference type="SUPFAM" id="SSF103473">
    <property type="entry name" value="MFS general substrate transporter"/>
    <property type="match status" value="1"/>
</dbReference>
<dbReference type="Pfam" id="PF00083">
    <property type="entry name" value="Sugar_tr"/>
    <property type="match status" value="1"/>
</dbReference>
<keyword evidence="3" id="KW-0813">Transport</keyword>
<feature type="transmembrane region" description="Helical" evidence="7">
    <location>
        <begin position="21"/>
        <end position="47"/>
    </location>
</feature>
<organism evidence="9 10">
    <name type="scientific">Lucifera butyrica</name>
    <dbReference type="NCBI Taxonomy" id="1351585"/>
    <lineage>
        <taxon>Bacteria</taxon>
        <taxon>Bacillati</taxon>
        <taxon>Bacillota</taxon>
        <taxon>Negativicutes</taxon>
        <taxon>Veillonellales</taxon>
        <taxon>Veillonellaceae</taxon>
        <taxon>Lucifera</taxon>
    </lineage>
</organism>
<accession>A0A498R724</accession>
<evidence type="ECO:0000313" key="10">
    <source>
        <dbReference type="Proteomes" id="UP000277811"/>
    </source>
</evidence>
<feature type="transmembrane region" description="Helical" evidence="7">
    <location>
        <begin position="388"/>
        <end position="405"/>
    </location>
</feature>
<keyword evidence="10" id="KW-1185">Reference proteome</keyword>
<feature type="transmembrane region" description="Helical" evidence="7">
    <location>
        <begin position="257"/>
        <end position="281"/>
    </location>
</feature>